<sequence length="303" mass="31778">MINVANRTVQVREAPERNGVGGRRTVPGPPTVSVVIPARNEAANLPSVLRGLSPSYEVILVDGGSVDDTIGVTRRCRPDALIVQQTRRGKGNALACGFAAATGDIIVMLDADGSADPAEIPDFVRMLVAGAHYAKGTRRASGGGSEDITVLRSLGNQALTAVVNRLFGVRYTDLCYGYNAFWAGLVPIFDLPSPAAWAGDDEMLWGDGFEVETLINIRVAAAGASVAEVGSVERPRLHGVSNLNAARDGLRVLRTILNERQRARHNPSVPAQHLTGPACRPVGPSADEVTVGTPGAAPTAIAH</sequence>
<dbReference type="PANTHER" id="PTHR48090">
    <property type="entry name" value="UNDECAPRENYL-PHOSPHATE 4-DEOXY-4-FORMAMIDO-L-ARABINOSE TRANSFERASE-RELATED"/>
    <property type="match status" value="1"/>
</dbReference>
<evidence type="ECO:0000259" key="3">
    <source>
        <dbReference type="Pfam" id="PF00535"/>
    </source>
</evidence>
<dbReference type="Proteomes" id="UP001300763">
    <property type="component" value="Unassembled WGS sequence"/>
</dbReference>
<evidence type="ECO:0000313" key="5">
    <source>
        <dbReference type="Proteomes" id="UP001300763"/>
    </source>
</evidence>
<dbReference type="EMBL" id="JAQZAO010000006">
    <property type="protein sequence ID" value="MDD7966782.1"/>
    <property type="molecule type" value="Genomic_DNA"/>
</dbReference>
<keyword evidence="5" id="KW-1185">Reference proteome</keyword>
<dbReference type="InterPro" id="IPR050256">
    <property type="entry name" value="Glycosyltransferase_2"/>
</dbReference>
<evidence type="ECO:0000256" key="2">
    <source>
        <dbReference type="SAM" id="MobiDB-lite"/>
    </source>
</evidence>
<accession>A0ABT5SXQ2</accession>
<organism evidence="4 5">
    <name type="scientific">Actinomycetospora lemnae</name>
    <dbReference type="NCBI Taxonomy" id="3019891"/>
    <lineage>
        <taxon>Bacteria</taxon>
        <taxon>Bacillati</taxon>
        <taxon>Actinomycetota</taxon>
        <taxon>Actinomycetes</taxon>
        <taxon>Pseudonocardiales</taxon>
        <taxon>Pseudonocardiaceae</taxon>
        <taxon>Actinomycetospora</taxon>
    </lineage>
</organism>
<dbReference type="PANTHER" id="PTHR48090:SF7">
    <property type="entry name" value="RFBJ PROTEIN"/>
    <property type="match status" value="1"/>
</dbReference>
<dbReference type="Gene3D" id="3.90.550.10">
    <property type="entry name" value="Spore Coat Polysaccharide Biosynthesis Protein SpsA, Chain A"/>
    <property type="match status" value="1"/>
</dbReference>
<evidence type="ECO:0000256" key="1">
    <source>
        <dbReference type="ARBA" id="ARBA00006739"/>
    </source>
</evidence>
<dbReference type="InterPro" id="IPR001173">
    <property type="entry name" value="Glyco_trans_2-like"/>
</dbReference>
<comment type="similarity">
    <text evidence="1">Belongs to the glycosyltransferase 2 family.</text>
</comment>
<name>A0ABT5SXQ2_9PSEU</name>
<protein>
    <submittedName>
        <fullName evidence="4">Glycosyltransferase family 2 protein</fullName>
    </submittedName>
</protein>
<reference evidence="4 5" key="1">
    <citation type="submission" date="2023-02" db="EMBL/GenBank/DDBJ databases">
        <title>Genome sequencing required for Actinomycetospora new species description.</title>
        <authorList>
            <person name="Saimee Y."/>
            <person name="Duangmal K."/>
        </authorList>
    </citation>
    <scope>NUCLEOTIDE SEQUENCE [LARGE SCALE GENOMIC DNA]</scope>
    <source>
        <strain evidence="4 5">DW7H6</strain>
    </source>
</reference>
<dbReference type="SUPFAM" id="SSF53448">
    <property type="entry name" value="Nucleotide-diphospho-sugar transferases"/>
    <property type="match status" value="1"/>
</dbReference>
<proteinExistence type="inferred from homology"/>
<dbReference type="CDD" id="cd04179">
    <property type="entry name" value="DPM_DPG-synthase_like"/>
    <property type="match status" value="1"/>
</dbReference>
<dbReference type="InterPro" id="IPR029044">
    <property type="entry name" value="Nucleotide-diphossugar_trans"/>
</dbReference>
<comment type="caution">
    <text evidence="4">The sequence shown here is derived from an EMBL/GenBank/DDBJ whole genome shotgun (WGS) entry which is preliminary data.</text>
</comment>
<evidence type="ECO:0000313" key="4">
    <source>
        <dbReference type="EMBL" id="MDD7966782.1"/>
    </source>
</evidence>
<feature type="domain" description="Glycosyltransferase 2-like" evidence="3">
    <location>
        <begin position="33"/>
        <end position="150"/>
    </location>
</feature>
<feature type="region of interest" description="Disordered" evidence="2">
    <location>
        <begin position="263"/>
        <end position="303"/>
    </location>
</feature>
<feature type="region of interest" description="Disordered" evidence="2">
    <location>
        <begin position="1"/>
        <end position="26"/>
    </location>
</feature>
<gene>
    <name evidence="4" type="ORF">PGB27_15715</name>
</gene>
<dbReference type="Pfam" id="PF00535">
    <property type="entry name" value="Glycos_transf_2"/>
    <property type="match status" value="1"/>
</dbReference>
<dbReference type="RefSeq" id="WP_274201313.1">
    <property type="nucleotide sequence ID" value="NZ_JAQZAO010000006.1"/>
</dbReference>